<dbReference type="Gene3D" id="3.40.50.2000">
    <property type="entry name" value="Glycogen Phosphorylase B"/>
    <property type="match status" value="2"/>
</dbReference>
<dbReference type="PANTHER" id="PTHR46401">
    <property type="entry name" value="GLYCOSYLTRANSFERASE WBBK-RELATED"/>
    <property type="match status" value="1"/>
</dbReference>
<feature type="domain" description="Glycosyl transferase family 1" evidence="2">
    <location>
        <begin position="198"/>
        <end position="346"/>
    </location>
</feature>
<reference evidence="3" key="2">
    <citation type="submission" date="2020-07" db="EMBL/GenBank/DDBJ databases">
        <authorList>
            <consortium name="NCBI Pathogen Detection Project"/>
        </authorList>
    </citation>
    <scope>NUCLEOTIDE SEQUENCE</scope>
    <source>
        <strain evidence="3">C8</strain>
    </source>
</reference>
<dbReference type="Pfam" id="PF00534">
    <property type="entry name" value="Glycos_transf_1"/>
    <property type="match status" value="1"/>
</dbReference>
<evidence type="ECO:0000259" key="2">
    <source>
        <dbReference type="Pfam" id="PF00534"/>
    </source>
</evidence>
<comment type="caution">
    <text evidence="3">The sequence shown here is derived from an EMBL/GenBank/DDBJ whole genome shotgun (WGS) entry which is preliminary data.</text>
</comment>
<dbReference type="CDD" id="cd03811">
    <property type="entry name" value="GT4_GT28_WabH-like"/>
    <property type="match status" value="1"/>
</dbReference>
<dbReference type="InterPro" id="IPR029058">
    <property type="entry name" value="AB_hydrolase_fold"/>
</dbReference>
<proteinExistence type="predicted"/>
<keyword evidence="1 3" id="KW-0808">Transferase</keyword>
<sequence length="659" mass="75662">MKKLLFITWSVSYGYGTEKSLADVLNRFDNTKYHISILPLFKYSNNSIFNNNIKLLEPIIDYTDEKLDEVKALKNYYNLLSNPSLFNKWLRKKYDCIIACNHNAPSYFASYIVGGKKIIWIRGDMSELDYTVLDKTTNEYKMVKQEHEMQANVLKVFDKIVVISEVTKTTLKELFGITKNVVKISNSVDGEKIKLLSKKTVEIPEKMLFTTLGRLDYNKNQILLLKAAKEVKKYCDDFIIYILGDGDERLKLERYINDNKLNENVRILGFVENPYPYIKNSVATILTSLSEGFSLALVESVMLNTPIISTDVGVARELIEKYNCGTIIDYNEKELAQVLIRYLNKYDGCKKVFSIGDEYDINTEVEKTRSLIENVLGTARVNSKFERLPYPEYTIKYCDLNNISIKNDTMYVLRVLKDDVPYEYLINRKSNSDKLIVFNNGAIAGGNVNVPVFQRHSWANQIKTSSVFCMDPTIYIDDYLQIGWGVGKNENYYLENSSLILKTIIEKMNISLDNTVIYGTSAGGYLSIIMGIYLKGAKVVADNAQLDTTRWVFKEALDSVITFCFDNVSDSLKYKERFSIVEAFKKSGYVPKIYLHVNLCSVADNSTQLIPFLYSMEESNDILGYNDIEVILHYEKEKGHNGLSYNDAIKFLYKVLDEN</sequence>
<protein>
    <submittedName>
        <fullName evidence="3">Glycosyltransferase</fullName>
    </submittedName>
</protein>
<dbReference type="GO" id="GO:0009103">
    <property type="term" value="P:lipopolysaccharide biosynthetic process"/>
    <property type="evidence" value="ECO:0007669"/>
    <property type="project" value="TreeGrafter"/>
</dbReference>
<accession>A0A8H9UXD5</accession>
<name>A0A8H9UXD5_CLOPF</name>
<evidence type="ECO:0000256" key="1">
    <source>
        <dbReference type="ARBA" id="ARBA00022679"/>
    </source>
</evidence>
<dbReference type="InterPro" id="IPR001296">
    <property type="entry name" value="Glyco_trans_1"/>
</dbReference>
<evidence type="ECO:0000313" key="3">
    <source>
        <dbReference type="EMBL" id="HAT4308524.1"/>
    </source>
</evidence>
<dbReference type="SUPFAM" id="SSF53756">
    <property type="entry name" value="UDP-Glycosyltransferase/glycogen phosphorylase"/>
    <property type="match status" value="1"/>
</dbReference>
<reference evidence="3" key="1">
    <citation type="journal article" date="2018" name="Genome Biol.">
        <title>SKESA: strategic k-mer extension for scrupulous assemblies.</title>
        <authorList>
            <person name="Souvorov A."/>
            <person name="Agarwala R."/>
            <person name="Lipman D.J."/>
        </authorList>
    </citation>
    <scope>NUCLEOTIDE SEQUENCE</scope>
    <source>
        <strain evidence="3">C8</strain>
    </source>
</reference>
<dbReference type="PANTHER" id="PTHR46401:SF2">
    <property type="entry name" value="GLYCOSYLTRANSFERASE WBBK-RELATED"/>
    <property type="match status" value="1"/>
</dbReference>
<dbReference type="AlphaFoldDB" id="A0A8H9UXD5"/>
<organism evidence="3">
    <name type="scientific">Clostridium perfringens</name>
    <dbReference type="NCBI Taxonomy" id="1502"/>
    <lineage>
        <taxon>Bacteria</taxon>
        <taxon>Bacillati</taxon>
        <taxon>Bacillota</taxon>
        <taxon>Clostridia</taxon>
        <taxon>Eubacteriales</taxon>
        <taxon>Clostridiaceae</taxon>
        <taxon>Clostridium</taxon>
    </lineage>
</organism>
<dbReference type="Proteomes" id="UP000859547">
    <property type="component" value="Unassembled WGS sequence"/>
</dbReference>
<gene>
    <name evidence="3" type="ORF">I9080_002339</name>
</gene>
<dbReference type="SUPFAM" id="SSF53474">
    <property type="entry name" value="alpha/beta-Hydrolases"/>
    <property type="match status" value="1"/>
</dbReference>
<dbReference type="EMBL" id="DACTCB010000013">
    <property type="protein sequence ID" value="HAT4308524.1"/>
    <property type="molecule type" value="Genomic_DNA"/>
</dbReference>
<dbReference type="GO" id="GO:0016757">
    <property type="term" value="F:glycosyltransferase activity"/>
    <property type="evidence" value="ECO:0007669"/>
    <property type="project" value="InterPro"/>
</dbReference>